<dbReference type="KEGG" id="mmab:HQ865_01575"/>
<dbReference type="InterPro" id="IPR029018">
    <property type="entry name" value="Hex-like_dom2"/>
</dbReference>
<dbReference type="Proteomes" id="UP000505355">
    <property type="component" value="Chromosome"/>
</dbReference>
<dbReference type="AlphaFoldDB" id="A0A7D4UJ38"/>
<reference evidence="3 4" key="1">
    <citation type="submission" date="2020-05" db="EMBL/GenBank/DDBJ databases">
        <title>Mucilaginibacter mali sp. nov.</title>
        <authorList>
            <person name="Kim H.S."/>
            <person name="Lee K.C."/>
            <person name="Suh M.K."/>
            <person name="Kim J.-S."/>
            <person name="Han K.-I."/>
            <person name="Eom M.K."/>
            <person name="Shin Y.K."/>
            <person name="Lee J.-S."/>
        </authorList>
    </citation>
    <scope>NUCLEOTIDE SEQUENCE [LARGE SCALE GENOMIC DNA]</scope>
    <source>
        <strain evidence="3 4">G2-14</strain>
    </source>
</reference>
<dbReference type="Gene3D" id="3.30.379.10">
    <property type="entry name" value="Chitobiase/beta-hexosaminidase domain 2-like"/>
    <property type="match status" value="1"/>
</dbReference>
<feature type="signal peptide" evidence="2">
    <location>
        <begin position="1"/>
        <end position="25"/>
    </location>
</feature>
<keyword evidence="1" id="KW-0378">Hydrolase</keyword>
<evidence type="ECO:0000313" key="3">
    <source>
        <dbReference type="EMBL" id="QKJ28502.1"/>
    </source>
</evidence>
<evidence type="ECO:0008006" key="5">
    <source>
        <dbReference type="Google" id="ProtNLM"/>
    </source>
</evidence>
<feature type="chain" id="PRO_5028972989" description="Beta-hexosaminidase bacterial type N-terminal domain-containing protein" evidence="2">
    <location>
        <begin position="26"/>
        <end position="915"/>
    </location>
</feature>
<dbReference type="EMBL" id="CP054139">
    <property type="protein sequence ID" value="QKJ28502.1"/>
    <property type="molecule type" value="Genomic_DNA"/>
</dbReference>
<keyword evidence="4" id="KW-1185">Reference proteome</keyword>
<protein>
    <recommendedName>
        <fullName evidence="5">Beta-hexosaminidase bacterial type N-terminal domain-containing protein</fullName>
    </recommendedName>
</protein>
<evidence type="ECO:0000256" key="1">
    <source>
        <dbReference type="ARBA" id="ARBA00022801"/>
    </source>
</evidence>
<proteinExistence type="predicted"/>
<dbReference type="GO" id="GO:0016787">
    <property type="term" value="F:hydrolase activity"/>
    <property type="evidence" value="ECO:0007669"/>
    <property type="project" value="UniProtKB-KW"/>
</dbReference>
<dbReference type="GO" id="GO:0005975">
    <property type="term" value="P:carbohydrate metabolic process"/>
    <property type="evidence" value="ECO:0007669"/>
    <property type="project" value="UniProtKB-ARBA"/>
</dbReference>
<gene>
    <name evidence="3" type="ORF">HQ865_01575</name>
</gene>
<name>A0A7D4UJ38_9SPHI</name>
<dbReference type="RefSeq" id="WP_173413204.1">
    <property type="nucleotide sequence ID" value="NZ_CP054139.1"/>
</dbReference>
<organism evidence="3 4">
    <name type="scientific">Mucilaginibacter mali</name>
    <dbReference type="NCBI Taxonomy" id="2740462"/>
    <lineage>
        <taxon>Bacteria</taxon>
        <taxon>Pseudomonadati</taxon>
        <taxon>Bacteroidota</taxon>
        <taxon>Sphingobacteriia</taxon>
        <taxon>Sphingobacteriales</taxon>
        <taxon>Sphingobacteriaceae</taxon>
        <taxon>Mucilaginibacter</taxon>
    </lineage>
</organism>
<sequence length="915" mass="102687">MSRRISLWYGILMLCAASISLTAQATEPVKKSVNIVTYKGHHARIDYGVKKLTEALQKAGYKVSASSDKPVAGMPNIAININTAVLKNAATNTVKSILKEGFSISSSLNKINIIGNDNSGALYGCIELADRITASHSLPTNVTMQDKPEMVLRGTCIGMQKPALLPGRGTYEYPYTPENFPWFYDKGLWSRYLDSLAENRMNSLYLWNGHPFASLVKVKDYPYAVEVDDATFKKNEEMYRWLADECDKRGIWLIQMFYNIIVSKPFAEHNNLKTQDRNRHIVPIIADYTRKSIAAFVEKYPNVGLLVALGEAMEGVGQDDIDWFTKTIIPGVKDGLKALGKTEEPPIVLRAHDTDAPEVMKYAKPIYSNLYTEAKFNGEALTTYTPHGPWADLHRTLSHIGTVQIENIHIMANLEPFRYGSADFIQKCVQAMHSVYEANGLHLYPQASYWDWPYTADNADGKRILQIDRDWIWYKEWARYAWNAHRDRAGEVKYWSAQLATKYGTDMAHGKDILNAYEQAGEISPQILRRFGITDGNRQTMTLGMLMQQLVNPEKFGLFTLLYNSEGPEGEMLSEYAEKEWKHQPHTGETPVDVINNIIAYGKKCVEAAEKASAGVGKDKAEFVRLKNDMYCYNAMANSYAHKAKAALWVLRYKYSDDVADLEKAVPEMETSLKYFDELVKLTKDSYLYANSMQTSQRKIPITGKDGKMKTWIELLPVYQQELANFKKNINILKSPQAAARRAERVVLTNARYDMVKGLSSYTLAPGAQVFADTAATIKNIAPELKGLQSIQFNKAKQVKDGTTFTFTSAKPVKVLVGYFIRKAPGYLPEPQLETDASANEFGQADVKITSGVQINNMPPVNVHTFSFKAGTNTLTLGKGACLILGVVDYTANVPVYDAGLSNEGNIKDLRWLFN</sequence>
<evidence type="ECO:0000256" key="2">
    <source>
        <dbReference type="SAM" id="SignalP"/>
    </source>
</evidence>
<accession>A0A7D4UJ38</accession>
<evidence type="ECO:0000313" key="4">
    <source>
        <dbReference type="Proteomes" id="UP000505355"/>
    </source>
</evidence>
<dbReference type="SUPFAM" id="SSF55545">
    <property type="entry name" value="beta-N-acetylhexosaminidase-like domain"/>
    <property type="match status" value="1"/>
</dbReference>
<keyword evidence="2" id="KW-0732">Signal</keyword>